<evidence type="ECO:0000256" key="3">
    <source>
        <dbReference type="ARBA" id="ARBA00023082"/>
    </source>
</evidence>
<dbReference type="InterPro" id="IPR013249">
    <property type="entry name" value="RNA_pol_sigma70_r4_t2"/>
</dbReference>
<comment type="caution">
    <text evidence="9">The sequence shown here is derived from an EMBL/GenBank/DDBJ whole genome shotgun (WGS) entry which is preliminary data.</text>
</comment>
<evidence type="ECO:0000259" key="8">
    <source>
        <dbReference type="Pfam" id="PF08281"/>
    </source>
</evidence>
<dbReference type="EMBL" id="BJUB01000002">
    <property type="protein sequence ID" value="GEK20179.1"/>
    <property type="molecule type" value="Genomic_DNA"/>
</dbReference>
<dbReference type="InterPro" id="IPR007627">
    <property type="entry name" value="RNA_pol_sigma70_r2"/>
</dbReference>
<dbReference type="PANTHER" id="PTHR43133">
    <property type="entry name" value="RNA POLYMERASE ECF-TYPE SIGMA FACTO"/>
    <property type="match status" value="1"/>
</dbReference>
<evidence type="ECO:0000256" key="4">
    <source>
        <dbReference type="ARBA" id="ARBA00023125"/>
    </source>
</evidence>
<accession>A0A510V007</accession>
<dbReference type="OrthoDB" id="3688906at2"/>
<dbReference type="GO" id="GO:0006352">
    <property type="term" value="P:DNA-templated transcription initiation"/>
    <property type="evidence" value="ECO:0007669"/>
    <property type="project" value="InterPro"/>
</dbReference>
<dbReference type="InterPro" id="IPR014284">
    <property type="entry name" value="RNA_pol_sigma-70_dom"/>
</dbReference>
<keyword evidence="2" id="KW-0805">Transcription regulation</keyword>
<evidence type="ECO:0000256" key="5">
    <source>
        <dbReference type="ARBA" id="ARBA00023163"/>
    </source>
</evidence>
<dbReference type="InterPro" id="IPR013325">
    <property type="entry name" value="RNA_pol_sigma_r2"/>
</dbReference>
<dbReference type="AlphaFoldDB" id="A0A510V007"/>
<evidence type="ECO:0000313" key="9">
    <source>
        <dbReference type="EMBL" id="GEK20179.1"/>
    </source>
</evidence>
<dbReference type="SUPFAM" id="SSF88659">
    <property type="entry name" value="Sigma3 and sigma4 domains of RNA polymerase sigma factors"/>
    <property type="match status" value="1"/>
</dbReference>
<dbReference type="GO" id="GO:0016987">
    <property type="term" value="F:sigma factor activity"/>
    <property type="evidence" value="ECO:0007669"/>
    <property type="project" value="UniProtKB-KW"/>
</dbReference>
<dbReference type="RefSeq" id="WP_146925683.1">
    <property type="nucleotide sequence ID" value="NZ_BJUB01000002.1"/>
</dbReference>
<dbReference type="Pfam" id="PF08281">
    <property type="entry name" value="Sigma70_r4_2"/>
    <property type="match status" value="1"/>
</dbReference>
<dbReference type="CDD" id="cd06171">
    <property type="entry name" value="Sigma70_r4"/>
    <property type="match status" value="1"/>
</dbReference>
<feature type="domain" description="RNA polymerase sigma factor 70 region 4 type 2" evidence="8">
    <location>
        <begin position="105"/>
        <end position="150"/>
    </location>
</feature>
<keyword evidence="3" id="KW-0731">Sigma factor</keyword>
<dbReference type="Gene3D" id="1.10.10.10">
    <property type="entry name" value="Winged helix-like DNA-binding domain superfamily/Winged helix DNA-binding domain"/>
    <property type="match status" value="1"/>
</dbReference>
<feature type="compositionally biased region" description="Polar residues" evidence="6">
    <location>
        <begin position="181"/>
        <end position="190"/>
    </location>
</feature>
<dbReference type="Gene3D" id="1.10.1740.10">
    <property type="match status" value="1"/>
</dbReference>
<dbReference type="GO" id="GO:0003677">
    <property type="term" value="F:DNA binding"/>
    <property type="evidence" value="ECO:0007669"/>
    <property type="project" value="UniProtKB-KW"/>
</dbReference>
<proteinExistence type="inferred from homology"/>
<keyword evidence="10" id="KW-1185">Reference proteome</keyword>
<dbReference type="Pfam" id="PF04542">
    <property type="entry name" value="Sigma70_r2"/>
    <property type="match status" value="1"/>
</dbReference>
<sequence>MSARWEGLLEQLVQERWSTLLARATLLAATPADAEDLVQDALVATFSSRARFTSLAQAESYVRRAIATRSIDRARSAASERRATDRVAVRPEPPVETTLPGLEVDVLAALARLTPRQRACVVLRHVEDLSVAQTADQLGLSPGAVKRYTSDGATALQRWLGTTTDPRPGDHERPTVELVDGSSTTRGDRS</sequence>
<feature type="domain" description="RNA polymerase sigma-70 region 2" evidence="7">
    <location>
        <begin position="20"/>
        <end position="78"/>
    </location>
</feature>
<keyword evidence="4" id="KW-0238">DNA-binding</keyword>
<dbReference type="NCBIfam" id="TIGR02937">
    <property type="entry name" value="sigma70-ECF"/>
    <property type="match status" value="1"/>
</dbReference>
<protein>
    <submittedName>
        <fullName evidence="9">RNA polymerase sigma factor</fullName>
    </submittedName>
</protein>
<evidence type="ECO:0000256" key="1">
    <source>
        <dbReference type="ARBA" id="ARBA00010641"/>
    </source>
</evidence>
<evidence type="ECO:0000313" key="10">
    <source>
        <dbReference type="Proteomes" id="UP000321118"/>
    </source>
</evidence>
<evidence type="ECO:0000256" key="6">
    <source>
        <dbReference type="SAM" id="MobiDB-lite"/>
    </source>
</evidence>
<dbReference type="SUPFAM" id="SSF88946">
    <property type="entry name" value="Sigma2 domain of RNA polymerase sigma factors"/>
    <property type="match status" value="1"/>
</dbReference>
<organism evidence="9 10">
    <name type="scientific">Cellulomonas xylanilytica</name>
    <dbReference type="NCBI Taxonomy" id="233583"/>
    <lineage>
        <taxon>Bacteria</taxon>
        <taxon>Bacillati</taxon>
        <taxon>Actinomycetota</taxon>
        <taxon>Actinomycetes</taxon>
        <taxon>Micrococcales</taxon>
        <taxon>Cellulomonadaceae</taxon>
        <taxon>Cellulomonas</taxon>
    </lineage>
</organism>
<dbReference type="InterPro" id="IPR013324">
    <property type="entry name" value="RNA_pol_sigma_r3/r4-like"/>
</dbReference>
<dbReference type="InterPro" id="IPR039425">
    <property type="entry name" value="RNA_pol_sigma-70-like"/>
</dbReference>
<keyword evidence="5" id="KW-0804">Transcription</keyword>
<dbReference type="InterPro" id="IPR036388">
    <property type="entry name" value="WH-like_DNA-bd_sf"/>
</dbReference>
<dbReference type="Proteomes" id="UP000321118">
    <property type="component" value="Unassembled WGS sequence"/>
</dbReference>
<reference evidence="9 10" key="1">
    <citation type="submission" date="2019-07" db="EMBL/GenBank/DDBJ databases">
        <title>Whole genome shotgun sequence of Cellulomonas xylanilytica NBRC 101102.</title>
        <authorList>
            <person name="Hosoyama A."/>
            <person name="Uohara A."/>
            <person name="Ohji S."/>
            <person name="Ichikawa N."/>
        </authorList>
    </citation>
    <scope>NUCLEOTIDE SEQUENCE [LARGE SCALE GENOMIC DNA]</scope>
    <source>
        <strain evidence="9 10">NBRC 101102</strain>
    </source>
</reference>
<gene>
    <name evidence="9" type="ORF">CXY01_06990</name>
</gene>
<dbReference type="PANTHER" id="PTHR43133:SF50">
    <property type="entry name" value="ECF RNA POLYMERASE SIGMA FACTOR SIGM"/>
    <property type="match status" value="1"/>
</dbReference>
<feature type="region of interest" description="Disordered" evidence="6">
    <location>
        <begin position="160"/>
        <end position="190"/>
    </location>
</feature>
<evidence type="ECO:0000259" key="7">
    <source>
        <dbReference type="Pfam" id="PF04542"/>
    </source>
</evidence>
<evidence type="ECO:0000256" key="2">
    <source>
        <dbReference type="ARBA" id="ARBA00023015"/>
    </source>
</evidence>
<comment type="similarity">
    <text evidence="1">Belongs to the sigma-70 factor family. ECF subfamily.</text>
</comment>
<name>A0A510V007_9CELL</name>